<accession>A0A2T6ZWH9</accession>
<organism evidence="7 8">
    <name type="scientific">Tuber borchii</name>
    <name type="common">White truffle</name>
    <dbReference type="NCBI Taxonomy" id="42251"/>
    <lineage>
        <taxon>Eukaryota</taxon>
        <taxon>Fungi</taxon>
        <taxon>Dikarya</taxon>
        <taxon>Ascomycota</taxon>
        <taxon>Pezizomycotina</taxon>
        <taxon>Pezizomycetes</taxon>
        <taxon>Pezizales</taxon>
        <taxon>Tuberaceae</taxon>
        <taxon>Tuber</taxon>
    </lineage>
</organism>
<proteinExistence type="predicted"/>
<dbReference type="GO" id="GO:0016020">
    <property type="term" value="C:membrane"/>
    <property type="evidence" value="ECO:0007669"/>
    <property type="project" value="UniProtKB-SubCell"/>
</dbReference>
<dbReference type="AlphaFoldDB" id="A0A2T6ZWH9"/>
<evidence type="ECO:0000313" key="8">
    <source>
        <dbReference type="Proteomes" id="UP000244722"/>
    </source>
</evidence>
<dbReference type="OrthoDB" id="3231000at2759"/>
<feature type="transmembrane region" description="Helical" evidence="6">
    <location>
        <begin position="520"/>
        <end position="541"/>
    </location>
</feature>
<name>A0A2T6ZWH9_TUBBO</name>
<evidence type="ECO:0000256" key="4">
    <source>
        <dbReference type="ARBA" id="ARBA00023136"/>
    </source>
</evidence>
<dbReference type="STRING" id="42251.A0A2T6ZWH9"/>
<protein>
    <submittedName>
        <fullName evidence="7">Uncharacterized protein</fullName>
    </submittedName>
</protein>
<dbReference type="InterPro" id="IPR045863">
    <property type="entry name" value="CorA_TM1_TM2"/>
</dbReference>
<dbReference type="Proteomes" id="UP000244722">
    <property type="component" value="Unassembled WGS sequence"/>
</dbReference>
<reference evidence="7 8" key="1">
    <citation type="submission" date="2017-04" db="EMBL/GenBank/DDBJ databases">
        <title>Draft genome sequence of Tuber borchii Vittad., a whitish edible truffle.</title>
        <authorList>
            <consortium name="DOE Joint Genome Institute"/>
            <person name="Murat C."/>
            <person name="Kuo A."/>
            <person name="Barry K.W."/>
            <person name="Clum A."/>
            <person name="Dockter R.B."/>
            <person name="Fauchery L."/>
            <person name="Iotti M."/>
            <person name="Kohler A."/>
            <person name="Labutti K."/>
            <person name="Lindquist E.A."/>
            <person name="Lipzen A."/>
            <person name="Ohm R.A."/>
            <person name="Wang M."/>
            <person name="Grigoriev I.V."/>
            <person name="Zambonelli A."/>
            <person name="Martin F.M."/>
        </authorList>
    </citation>
    <scope>NUCLEOTIDE SEQUENCE [LARGE SCALE GENOMIC DNA]</scope>
    <source>
        <strain evidence="7 8">Tbo3840</strain>
    </source>
</reference>
<dbReference type="Gene3D" id="1.20.58.340">
    <property type="entry name" value="Magnesium transport protein CorA, transmembrane region"/>
    <property type="match status" value="1"/>
</dbReference>
<evidence type="ECO:0000256" key="1">
    <source>
        <dbReference type="ARBA" id="ARBA00004141"/>
    </source>
</evidence>
<sequence>MRSKNFDQIISPHQESQQRLSQGPRLGIIDFPQCYDTYDCDLLHLMGEKLGLQKEGETTFIGPYLERVRELPGQGRFRTGVSLLVPFKEPAELSRSESRFILFASFPYFGGSSQGIVLDSESESVKLLDFKRLGLDLPSRRTPAGKEERDDIREISAEEEKDDIGKILVHQARYMIFDNNIMATFRSKEDSAKDQVPLHRFQERVGAFRSTIHMIANRMELESKTLGTLQASLCKLEEDIDEMILEAKTCERNQGMRRNPADLPLQRTPEPGVTPTDEDRRRMIEEDDQARQNNVRERKQRKVRGLLTSLNGFSAALFAVINLAERQIAILQDLHSLFLTSYRTKTREYEKGYPLRRNPFHRNVAPIPILSENTEQIWPNTLDTIDEVVRERKSFIRKVKQLVGNMDIRRKIFAAFLKSEQANAAPSGKTAQETTGAVKRTEDAIKETTGAIKGTEAVIQETQAVIKQTQAELVQQGQTLSGFTLVTTAFLPLSFCTSYFGMQTVKGFGGTDPTISLLRFWLNTGPVLVVILLLTFIIILWKRQSAAELRACLKEKLSWSSRKNNDLEKQNTSQLGLISANGP</sequence>
<evidence type="ECO:0000256" key="2">
    <source>
        <dbReference type="ARBA" id="ARBA00022692"/>
    </source>
</evidence>
<keyword evidence="8" id="KW-1185">Reference proteome</keyword>
<evidence type="ECO:0000256" key="3">
    <source>
        <dbReference type="ARBA" id="ARBA00022989"/>
    </source>
</evidence>
<evidence type="ECO:0000313" key="7">
    <source>
        <dbReference type="EMBL" id="PUU79838.1"/>
    </source>
</evidence>
<feature type="region of interest" description="Disordered" evidence="5">
    <location>
        <begin position="1"/>
        <end position="21"/>
    </location>
</feature>
<feature type="region of interest" description="Disordered" evidence="5">
    <location>
        <begin position="253"/>
        <end position="281"/>
    </location>
</feature>
<evidence type="ECO:0000256" key="6">
    <source>
        <dbReference type="SAM" id="Phobius"/>
    </source>
</evidence>
<comment type="caution">
    <text evidence="7">The sequence shown here is derived from an EMBL/GenBank/DDBJ whole genome shotgun (WGS) entry which is preliminary data.</text>
</comment>
<feature type="transmembrane region" description="Helical" evidence="6">
    <location>
        <begin position="480"/>
        <end position="500"/>
    </location>
</feature>
<keyword evidence="3 6" id="KW-1133">Transmembrane helix</keyword>
<gene>
    <name evidence="7" type="ORF">B9Z19DRAFT_788872</name>
</gene>
<dbReference type="SUPFAM" id="SSF144083">
    <property type="entry name" value="Magnesium transport protein CorA, transmembrane region"/>
    <property type="match status" value="1"/>
</dbReference>
<keyword evidence="4 6" id="KW-0472">Membrane</keyword>
<keyword evidence="2 6" id="KW-0812">Transmembrane</keyword>
<dbReference type="EMBL" id="NESQ01000080">
    <property type="protein sequence ID" value="PUU79838.1"/>
    <property type="molecule type" value="Genomic_DNA"/>
</dbReference>
<evidence type="ECO:0000256" key="5">
    <source>
        <dbReference type="SAM" id="MobiDB-lite"/>
    </source>
</evidence>
<comment type="subcellular location">
    <subcellularLocation>
        <location evidence="1">Membrane</location>
        <topology evidence="1">Multi-pass membrane protein</topology>
    </subcellularLocation>
</comment>